<name>A0A412G4C4_9FIRM</name>
<proteinExistence type="predicted"/>
<accession>A0A412G4C4</accession>
<sequence>MELLLLDSAFDELGRVDDFESLQWISRYYDVGSYKLILDVSAFDLFMSAVYLYRPDSGQLAWVEDVLYKVSDSGKQQLQITGRLIESLLDDRVIDTESNYTGTVAEIARQIVKKYFVDTAGRQFASLQIGTIPSLTESISRQYKGDKVGEACYELLREAELSQRIRFDYLNNTLIYEVWQGLDRTQNQIANEWAIFSDNMETITDFGYERDITDHCNFAYVVGDEITVEIDQTHGARRRELYVHGSTSRKNDDGSAMTDVQYREKLRQEGLEKLKDKQVAEVLNGTANSKNLQYRVDYNLGDLCTCINQQIGKLTDKRIVEVKEVFEDGNVEILPKFGEDTVTITSLIRRAGL</sequence>
<dbReference type="Pfam" id="PF14594">
    <property type="entry name" value="Sipho_Gp37"/>
    <property type="match status" value="1"/>
</dbReference>
<dbReference type="Proteomes" id="UP000284178">
    <property type="component" value="Unassembled WGS sequence"/>
</dbReference>
<keyword evidence="3" id="KW-1185">Reference proteome</keyword>
<evidence type="ECO:0000313" key="3">
    <source>
        <dbReference type="Proteomes" id="UP000284178"/>
    </source>
</evidence>
<dbReference type="InterPro" id="IPR029432">
    <property type="entry name" value="Gp28/Gp37-like_dom"/>
</dbReference>
<gene>
    <name evidence="2" type="ORF">DWY25_04615</name>
</gene>
<dbReference type="AlphaFoldDB" id="A0A412G4C4"/>
<feature type="domain" description="Gp28/Gp37-like" evidence="1">
    <location>
        <begin position="4"/>
        <end position="339"/>
    </location>
</feature>
<comment type="caution">
    <text evidence="2">The sequence shown here is derived from an EMBL/GenBank/DDBJ whole genome shotgun (WGS) entry which is preliminary data.</text>
</comment>
<protein>
    <recommendedName>
        <fullName evidence="1">Gp28/Gp37-like domain-containing protein</fullName>
    </recommendedName>
</protein>
<organism evidence="2 3">
    <name type="scientific">Holdemania filiformis</name>
    <dbReference type="NCBI Taxonomy" id="61171"/>
    <lineage>
        <taxon>Bacteria</taxon>
        <taxon>Bacillati</taxon>
        <taxon>Bacillota</taxon>
        <taxon>Erysipelotrichia</taxon>
        <taxon>Erysipelotrichales</taxon>
        <taxon>Erysipelotrichaceae</taxon>
        <taxon>Holdemania</taxon>
    </lineage>
</organism>
<reference evidence="2 3" key="1">
    <citation type="submission" date="2018-08" db="EMBL/GenBank/DDBJ databases">
        <title>A genome reference for cultivated species of the human gut microbiota.</title>
        <authorList>
            <person name="Zou Y."/>
            <person name="Xue W."/>
            <person name="Luo G."/>
        </authorList>
    </citation>
    <scope>NUCLEOTIDE SEQUENCE [LARGE SCALE GENOMIC DNA]</scope>
    <source>
        <strain evidence="2 3">AF24-29</strain>
    </source>
</reference>
<evidence type="ECO:0000313" key="2">
    <source>
        <dbReference type="EMBL" id="RGR75523.1"/>
    </source>
</evidence>
<dbReference type="RefSeq" id="WP_117894257.1">
    <property type="nucleotide sequence ID" value="NZ_CABJCV010000004.1"/>
</dbReference>
<dbReference type="GeneID" id="83014686"/>
<evidence type="ECO:0000259" key="1">
    <source>
        <dbReference type="Pfam" id="PF14594"/>
    </source>
</evidence>
<dbReference type="EMBL" id="QRUP01000004">
    <property type="protein sequence ID" value="RGR75523.1"/>
    <property type="molecule type" value="Genomic_DNA"/>
</dbReference>